<gene>
    <name evidence="1" type="ORF">SK143_0892</name>
</gene>
<sequence>MIAETEAYKLLVADEQLNQLFNEFRGKDFPGYKQGIFTYDIPEKPTNLKQKELAPFARIYLTYEAPHKYADDKIISMEQRITINFWCKNAKQADQIAKRMDAVLEGSGFERYTANEKPRYMDDDIGLLMNIRKYRLFDWSDLEETKGK</sequence>
<evidence type="ECO:0000313" key="1">
    <source>
        <dbReference type="EMBL" id="KEQ50834.1"/>
    </source>
</evidence>
<protein>
    <submittedName>
        <fullName evidence="1">Uncharacterized protein</fullName>
    </submittedName>
</protein>
<dbReference type="EMBL" id="JPGB01000004">
    <property type="protein sequence ID" value="KEQ50834.1"/>
    <property type="molecule type" value="Genomic_DNA"/>
</dbReference>
<reference evidence="1 2" key="1">
    <citation type="submission" date="2014-05" db="EMBL/GenBank/DDBJ databases">
        <authorList>
            <person name="Daugherty S.C."/>
            <person name="Tallon L.J."/>
            <person name="Sadzewicz L."/>
            <person name="Kilian M."/>
            <person name="Tettelin H."/>
        </authorList>
    </citation>
    <scope>NUCLEOTIDE SEQUENCE [LARGE SCALE GENOMIC DNA]</scope>
    <source>
        <strain evidence="1 2">SK143</strain>
    </source>
</reference>
<dbReference type="RefSeq" id="WP_042902453.1">
    <property type="nucleotide sequence ID" value="NZ_JPGB01000004.1"/>
</dbReference>
<organism evidence="1 2">
    <name type="scientific">Streptococcus oralis</name>
    <dbReference type="NCBI Taxonomy" id="1303"/>
    <lineage>
        <taxon>Bacteria</taxon>
        <taxon>Bacillati</taxon>
        <taxon>Bacillota</taxon>
        <taxon>Bacilli</taxon>
        <taxon>Lactobacillales</taxon>
        <taxon>Streptococcaceae</taxon>
        <taxon>Streptococcus</taxon>
    </lineage>
</organism>
<name>A0A081R6L1_STROR</name>
<dbReference type="AlphaFoldDB" id="A0A081R6L1"/>
<dbReference type="PATRIC" id="fig|1303.44.peg.846"/>
<evidence type="ECO:0000313" key="2">
    <source>
        <dbReference type="Proteomes" id="UP000028098"/>
    </source>
</evidence>
<dbReference type="Proteomes" id="UP000028098">
    <property type="component" value="Unassembled WGS sequence"/>
</dbReference>
<comment type="caution">
    <text evidence="1">The sequence shown here is derived from an EMBL/GenBank/DDBJ whole genome shotgun (WGS) entry which is preliminary data.</text>
</comment>
<accession>A0A081R6L1</accession>
<proteinExistence type="predicted"/>